<dbReference type="PANTHER" id="PTHR43639:SF1">
    <property type="entry name" value="SHORT-CHAIN DEHYDROGENASE_REDUCTASE FAMILY PROTEIN"/>
    <property type="match status" value="1"/>
</dbReference>
<dbReference type="STRING" id="316058.RPB_1150"/>
<dbReference type="InterPro" id="IPR036291">
    <property type="entry name" value="NAD(P)-bd_dom_sf"/>
</dbReference>
<proteinExistence type="inferred from homology"/>
<keyword evidence="5" id="KW-1185">Reference proteome</keyword>
<gene>
    <name evidence="4" type="ordered locus">RPB_1150</name>
</gene>
<sequence length="253" mass="26668">MKPLADRIALVTGASRGIGRAIAVRLAQDGAVVGIHYRAERDKAAELLAQIRSDGGDGFLIAADLADPAGAVQLAEALIAELRRRRDPPLLDILVNNAGIDDRKTIEQVTEAEFDRMWQVNFKSPFFLIQKLLPVLADGGRIINISSMAARLSFPTMPVYAPTKAALSTLSRILAAHLGPRGITVNAVLPGATATDLNPAASDPQRAAALRDSIALGRIAGPEDIAPIVAFLASKDGGWITGETIEASGGQRL</sequence>
<comment type="similarity">
    <text evidence="1">Belongs to the short-chain dehydrogenases/reductases (SDR) family.</text>
</comment>
<dbReference type="EMBL" id="CP000250">
    <property type="protein sequence ID" value="ABD05860.1"/>
    <property type="molecule type" value="Genomic_DNA"/>
</dbReference>
<accession>Q2J100</accession>
<protein>
    <submittedName>
        <fullName evidence="4">Short-chain dehydrogenase/reductase SDR</fullName>
    </submittedName>
</protein>
<dbReference type="SUPFAM" id="SSF51735">
    <property type="entry name" value="NAD(P)-binding Rossmann-fold domains"/>
    <property type="match status" value="1"/>
</dbReference>
<dbReference type="RefSeq" id="WP_011440049.1">
    <property type="nucleotide sequence ID" value="NC_007778.1"/>
</dbReference>
<evidence type="ECO:0000256" key="2">
    <source>
        <dbReference type="ARBA" id="ARBA00022857"/>
    </source>
</evidence>
<keyword evidence="3" id="KW-0560">Oxidoreductase</keyword>
<dbReference type="PANTHER" id="PTHR43639">
    <property type="entry name" value="OXIDOREDUCTASE, SHORT-CHAIN DEHYDROGENASE/REDUCTASE FAMILY (AFU_ORTHOLOGUE AFUA_5G02870)"/>
    <property type="match status" value="1"/>
</dbReference>
<organism evidence="4 5">
    <name type="scientific">Rhodopseudomonas palustris (strain HaA2)</name>
    <dbReference type="NCBI Taxonomy" id="316058"/>
    <lineage>
        <taxon>Bacteria</taxon>
        <taxon>Pseudomonadati</taxon>
        <taxon>Pseudomonadota</taxon>
        <taxon>Alphaproteobacteria</taxon>
        <taxon>Hyphomicrobiales</taxon>
        <taxon>Nitrobacteraceae</taxon>
        <taxon>Rhodopseudomonas</taxon>
    </lineage>
</organism>
<dbReference type="eggNOG" id="COG1028">
    <property type="taxonomic scope" value="Bacteria"/>
</dbReference>
<dbReference type="AlphaFoldDB" id="Q2J100"/>
<dbReference type="Pfam" id="PF13561">
    <property type="entry name" value="adh_short_C2"/>
    <property type="match status" value="1"/>
</dbReference>
<dbReference type="HOGENOM" id="CLU_010194_1_3_5"/>
<name>Q2J100_RHOP2</name>
<dbReference type="InterPro" id="IPR002347">
    <property type="entry name" value="SDR_fam"/>
</dbReference>
<dbReference type="PRINTS" id="PR00081">
    <property type="entry name" value="GDHRDH"/>
</dbReference>
<evidence type="ECO:0000256" key="3">
    <source>
        <dbReference type="ARBA" id="ARBA00023002"/>
    </source>
</evidence>
<dbReference type="OrthoDB" id="9803333at2"/>
<dbReference type="Proteomes" id="UP000008809">
    <property type="component" value="Chromosome"/>
</dbReference>
<reference evidence="4 5" key="1">
    <citation type="submission" date="2006-01" db="EMBL/GenBank/DDBJ databases">
        <title>Complete sequence of Rhodopseudomonas palustris HaA2.</title>
        <authorList>
            <consortium name="US DOE Joint Genome Institute"/>
            <person name="Copeland A."/>
            <person name="Lucas S."/>
            <person name="Lapidus A."/>
            <person name="Barry K."/>
            <person name="Detter J.C."/>
            <person name="Glavina T."/>
            <person name="Hammon N."/>
            <person name="Israni S."/>
            <person name="Pitluck S."/>
            <person name="Chain P."/>
            <person name="Malfatti S."/>
            <person name="Shin M."/>
            <person name="Vergez L."/>
            <person name="Schmutz J."/>
            <person name="Larimer F."/>
            <person name="Land M."/>
            <person name="Hauser L."/>
            <person name="Pelletier D.A."/>
            <person name="Kyrpides N."/>
            <person name="Anderson I."/>
            <person name="Oda Y."/>
            <person name="Harwood C.S."/>
            <person name="Richardson P."/>
        </authorList>
    </citation>
    <scope>NUCLEOTIDE SEQUENCE [LARGE SCALE GENOMIC DNA]</scope>
    <source>
        <strain evidence="4 5">HaA2</strain>
    </source>
</reference>
<dbReference type="KEGG" id="rpb:RPB_1150"/>
<dbReference type="PRINTS" id="PR00080">
    <property type="entry name" value="SDRFAMILY"/>
</dbReference>
<dbReference type="FunFam" id="3.40.50.720:FF:000374">
    <property type="entry name" value="3-oxoacyl-(Acyl-carrier-protein) reductase"/>
    <property type="match status" value="1"/>
</dbReference>
<keyword evidence="2" id="KW-0521">NADP</keyword>
<dbReference type="Gene3D" id="3.40.50.720">
    <property type="entry name" value="NAD(P)-binding Rossmann-like Domain"/>
    <property type="match status" value="1"/>
</dbReference>
<evidence type="ECO:0000256" key="1">
    <source>
        <dbReference type="ARBA" id="ARBA00006484"/>
    </source>
</evidence>
<evidence type="ECO:0000313" key="4">
    <source>
        <dbReference type="EMBL" id="ABD05860.1"/>
    </source>
</evidence>
<evidence type="ECO:0000313" key="5">
    <source>
        <dbReference type="Proteomes" id="UP000008809"/>
    </source>
</evidence>
<dbReference type="GO" id="GO:0016491">
    <property type="term" value="F:oxidoreductase activity"/>
    <property type="evidence" value="ECO:0007669"/>
    <property type="project" value="UniProtKB-KW"/>
</dbReference>